<accession>A0A9Q3K6T7</accession>
<sequence length="118" mass="12993">MKHIAHIDPFHQSIMTSSINSNDPSSYSNSELTTINQNCNFKSNYQNFSLISFDNLDISSVMNKPKNPKITSTTFTKICSSIPNNLKSTNLSSSVNLQSSSQSSILAPSHKQSNPPQI</sequence>
<comment type="caution">
    <text evidence="1">The sequence shown here is derived from an EMBL/GenBank/DDBJ whole genome shotgun (WGS) entry which is preliminary data.</text>
</comment>
<dbReference type="EMBL" id="AVOT02097257">
    <property type="protein sequence ID" value="MBW0575918.1"/>
    <property type="molecule type" value="Genomic_DNA"/>
</dbReference>
<evidence type="ECO:0000313" key="1">
    <source>
        <dbReference type="EMBL" id="MBW0575918.1"/>
    </source>
</evidence>
<keyword evidence="2" id="KW-1185">Reference proteome</keyword>
<gene>
    <name evidence="1" type="ORF">O181_115633</name>
</gene>
<dbReference type="AlphaFoldDB" id="A0A9Q3K6T7"/>
<proteinExistence type="predicted"/>
<organism evidence="1 2">
    <name type="scientific">Austropuccinia psidii MF-1</name>
    <dbReference type="NCBI Taxonomy" id="1389203"/>
    <lineage>
        <taxon>Eukaryota</taxon>
        <taxon>Fungi</taxon>
        <taxon>Dikarya</taxon>
        <taxon>Basidiomycota</taxon>
        <taxon>Pucciniomycotina</taxon>
        <taxon>Pucciniomycetes</taxon>
        <taxon>Pucciniales</taxon>
        <taxon>Sphaerophragmiaceae</taxon>
        <taxon>Austropuccinia</taxon>
    </lineage>
</organism>
<reference evidence="1" key="1">
    <citation type="submission" date="2021-03" db="EMBL/GenBank/DDBJ databases">
        <title>Draft genome sequence of rust myrtle Austropuccinia psidii MF-1, a brazilian biotype.</title>
        <authorList>
            <person name="Quecine M.C."/>
            <person name="Pachon D.M.R."/>
            <person name="Bonatelli M.L."/>
            <person name="Correr F.H."/>
            <person name="Franceschini L.M."/>
            <person name="Leite T.F."/>
            <person name="Margarido G.R.A."/>
            <person name="Almeida C.A."/>
            <person name="Ferrarezi J.A."/>
            <person name="Labate C.A."/>
        </authorList>
    </citation>
    <scope>NUCLEOTIDE SEQUENCE</scope>
    <source>
        <strain evidence="1">MF-1</strain>
    </source>
</reference>
<dbReference type="Proteomes" id="UP000765509">
    <property type="component" value="Unassembled WGS sequence"/>
</dbReference>
<name>A0A9Q3K6T7_9BASI</name>
<protein>
    <submittedName>
        <fullName evidence="1">Uncharacterized protein</fullName>
    </submittedName>
</protein>
<evidence type="ECO:0000313" key="2">
    <source>
        <dbReference type="Proteomes" id="UP000765509"/>
    </source>
</evidence>